<keyword evidence="4" id="KW-1185">Reference proteome</keyword>
<gene>
    <name evidence="3" type="ORF">SPI_09258</name>
</gene>
<name>A0A167M1Z3_9HYPO</name>
<evidence type="ECO:0000259" key="2">
    <source>
        <dbReference type="PROSITE" id="PS50108"/>
    </source>
</evidence>
<dbReference type="PROSITE" id="PS50108">
    <property type="entry name" value="CRIB"/>
    <property type="match status" value="1"/>
</dbReference>
<feature type="compositionally biased region" description="Low complexity" evidence="1">
    <location>
        <begin position="609"/>
        <end position="629"/>
    </location>
</feature>
<protein>
    <submittedName>
        <fullName evidence="3">Pak-box/p21-Rho-binding protein</fullName>
    </submittedName>
</protein>
<reference evidence="3 4" key="1">
    <citation type="journal article" date="2016" name="Genome Biol. Evol.">
        <title>Divergent and convergent evolution of fungal pathogenicity.</title>
        <authorList>
            <person name="Shang Y."/>
            <person name="Xiao G."/>
            <person name="Zheng P."/>
            <person name="Cen K."/>
            <person name="Zhan S."/>
            <person name="Wang C."/>
        </authorList>
    </citation>
    <scope>NUCLEOTIDE SEQUENCE [LARGE SCALE GENOMIC DNA]</scope>
    <source>
        <strain evidence="3 4">RCEF 264</strain>
    </source>
</reference>
<feature type="compositionally biased region" description="Low complexity" evidence="1">
    <location>
        <begin position="461"/>
        <end position="481"/>
    </location>
</feature>
<feature type="compositionally biased region" description="Polar residues" evidence="1">
    <location>
        <begin position="153"/>
        <end position="162"/>
    </location>
</feature>
<evidence type="ECO:0000313" key="4">
    <source>
        <dbReference type="Proteomes" id="UP000076874"/>
    </source>
</evidence>
<feature type="compositionally biased region" description="Basic residues" evidence="1">
    <location>
        <begin position="450"/>
        <end position="460"/>
    </location>
</feature>
<feature type="region of interest" description="Disordered" evidence="1">
    <location>
        <begin position="304"/>
        <end position="337"/>
    </location>
</feature>
<dbReference type="InterPro" id="IPR000095">
    <property type="entry name" value="CRIB_dom"/>
</dbReference>
<feature type="region of interest" description="Disordered" evidence="1">
    <location>
        <begin position="401"/>
        <end position="428"/>
    </location>
</feature>
<feature type="region of interest" description="Disordered" evidence="1">
    <location>
        <begin position="1"/>
        <end position="98"/>
    </location>
</feature>
<dbReference type="AlphaFoldDB" id="A0A167M1Z3"/>
<feature type="region of interest" description="Disordered" evidence="1">
    <location>
        <begin position="570"/>
        <end position="589"/>
    </location>
</feature>
<comment type="caution">
    <text evidence="3">The sequence shown here is derived from an EMBL/GenBank/DDBJ whole genome shotgun (WGS) entry which is preliminary data.</text>
</comment>
<dbReference type="Proteomes" id="UP000076874">
    <property type="component" value="Unassembled WGS sequence"/>
</dbReference>
<dbReference type="STRING" id="1081102.A0A167M1Z3"/>
<dbReference type="OrthoDB" id="5237293at2759"/>
<feature type="region of interest" description="Disordered" evidence="1">
    <location>
        <begin position="116"/>
        <end position="162"/>
    </location>
</feature>
<feature type="domain" description="CRIB" evidence="2">
    <location>
        <begin position="194"/>
        <end position="207"/>
    </location>
</feature>
<feature type="region of interest" description="Disordered" evidence="1">
    <location>
        <begin position="204"/>
        <end position="255"/>
    </location>
</feature>
<proteinExistence type="predicted"/>
<feature type="region of interest" description="Disordered" evidence="1">
    <location>
        <begin position="609"/>
        <end position="636"/>
    </location>
</feature>
<feature type="region of interest" description="Disordered" evidence="1">
    <location>
        <begin position="353"/>
        <end position="381"/>
    </location>
</feature>
<evidence type="ECO:0000256" key="1">
    <source>
        <dbReference type="SAM" id="MobiDB-lite"/>
    </source>
</evidence>
<feature type="compositionally biased region" description="Low complexity" evidence="1">
    <location>
        <begin position="204"/>
        <end position="217"/>
    </location>
</feature>
<evidence type="ECO:0000313" key="3">
    <source>
        <dbReference type="EMBL" id="OAA53813.1"/>
    </source>
</evidence>
<organism evidence="3 4">
    <name type="scientific">Niveomyces insectorum RCEF 264</name>
    <dbReference type="NCBI Taxonomy" id="1081102"/>
    <lineage>
        <taxon>Eukaryota</taxon>
        <taxon>Fungi</taxon>
        <taxon>Dikarya</taxon>
        <taxon>Ascomycota</taxon>
        <taxon>Pezizomycotina</taxon>
        <taxon>Sordariomycetes</taxon>
        <taxon>Hypocreomycetidae</taxon>
        <taxon>Hypocreales</taxon>
        <taxon>Cordycipitaceae</taxon>
        <taxon>Niveomyces</taxon>
    </lineage>
</organism>
<feature type="compositionally biased region" description="Low complexity" evidence="1">
    <location>
        <begin position="46"/>
        <end position="68"/>
    </location>
</feature>
<sequence length="789" mass="85886">MAPSSHHSGNIAELLEPAIEGPPSPESIRAFSNQMRWASAMDKHQSQQSRQSHQTTSSGSSSLRSLTSADRPSWDHSFDGPVSLSRKSSGRSVSSVQPRDRLDGVQIFGKSLFGKRGRLRRESSAQSSSNSSLYSAETPYDKGAVMAQPPPTTSHGLTTSASKEALVPTFFNRRRAHKSGPPSEDLDNRRRLQISGPYNFQHLTHTQQQQQQQQQQLPTSQRGSRGSLRSDVGSPQPVYGGTPDGGLPRGIRPDNLHFSNFSSEELPVADDAVFANAPRPYMARAHASSVSSVFLPPRALLHTRSQDQLHIPPPRPPRSPIEASFSPPVPPPRISSRISIQDGEFDPLAKTSVERPQTSGGFRPPAPMTFVPQSGARPPLAHAHSYSADLNTSIDKRRFSQMRSDPNNSMPSPPPAAPNDANWPLACSTAPTGTFDILPGVPEEEEQVYNHHRNSVRKSRLSVASNSSSLRKSHSLPLLQQFPPPQASGSQRPPSSASDTLGRFDLFAAQRALRESMANEDGESSPLPRESWEDDIDYCYEHEAEADCEYAWERPSLDLSREAVFASLDREDGNSSSSSNNSSKTQTIDSGAASNLSLNLLSPNRFDVPALSPASQTSAASSSEALTPTGLAMRRPPGLTIQTAMGEDALRPMHKFFHNRSGSRDSRALSFVESHGFNLSPSLFIPGSEKYERFHLPARGEPVGFAIGAPEDDEFPPYVEPTMTMNKSMLLVSTRSSASTTASRVSVDSMLSDRHISATSTATDLTRLTMSTSSIEDLVYKNEPEVPQI</sequence>
<feature type="compositionally biased region" description="Low complexity" evidence="1">
    <location>
        <begin position="574"/>
        <end position="583"/>
    </location>
</feature>
<feature type="compositionally biased region" description="Polar residues" evidence="1">
    <location>
        <begin position="487"/>
        <end position="499"/>
    </location>
</feature>
<feature type="compositionally biased region" description="Low complexity" evidence="1">
    <location>
        <begin position="124"/>
        <end position="135"/>
    </location>
</feature>
<feature type="compositionally biased region" description="Low complexity" evidence="1">
    <location>
        <begin position="82"/>
        <end position="97"/>
    </location>
</feature>
<feature type="region of interest" description="Disordered" evidence="1">
    <location>
        <begin position="446"/>
        <end position="500"/>
    </location>
</feature>
<dbReference type="EMBL" id="AZHD01000027">
    <property type="protein sequence ID" value="OAA53813.1"/>
    <property type="molecule type" value="Genomic_DNA"/>
</dbReference>
<accession>A0A167M1Z3</accession>